<name>A0AAE1KUD7_PETCI</name>
<sequence length="67" mass="7162">MFVRLSLVIVLCVGLACAAPKPREESLNNYLDLVFENLQILILENGLDPASLPNATTGFSDVVSASV</sequence>
<protein>
    <submittedName>
        <fullName evidence="2">Uncharacterized protein</fullName>
    </submittedName>
</protein>
<dbReference type="AlphaFoldDB" id="A0AAE1KUD7"/>
<organism evidence="2 3">
    <name type="scientific">Petrolisthes cinctipes</name>
    <name type="common">Flat porcelain crab</name>
    <dbReference type="NCBI Taxonomy" id="88211"/>
    <lineage>
        <taxon>Eukaryota</taxon>
        <taxon>Metazoa</taxon>
        <taxon>Ecdysozoa</taxon>
        <taxon>Arthropoda</taxon>
        <taxon>Crustacea</taxon>
        <taxon>Multicrustacea</taxon>
        <taxon>Malacostraca</taxon>
        <taxon>Eumalacostraca</taxon>
        <taxon>Eucarida</taxon>
        <taxon>Decapoda</taxon>
        <taxon>Pleocyemata</taxon>
        <taxon>Anomura</taxon>
        <taxon>Galatheoidea</taxon>
        <taxon>Porcellanidae</taxon>
        <taxon>Petrolisthes</taxon>
    </lineage>
</organism>
<dbReference type="PROSITE" id="PS51257">
    <property type="entry name" value="PROKAR_LIPOPROTEIN"/>
    <property type="match status" value="1"/>
</dbReference>
<feature type="chain" id="PRO_5042033821" evidence="1">
    <location>
        <begin position="19"/>
        <end position="67"/>
    </location>
</feature>
<feature type="signal peptide" evidence="1">
    <location>
        <begin position="1"/>
        <end position="18"/>
    </location>
</feature>
<comment type="caution">
    <text evidence="2">The sequence shown here is derived from an EMBL/GenBank/DDBJ whole genome shotgun (WGS) entry which is preliminary data.</text>
</comment>
<keyword evidence="3" id="KW-1185">Reference proteome</keyword>
<keyword evidence="1" id="KW-0732">Signal</keyword>
<proteinExistence type="predicted"/>
<evidence type="ECO:0000256" key="1">
    <source>
        <dbReference type="SAM" id="SignalP"/>
    </source>
</evidence>
<dbReference type="EMBL" id="JAWQEG010000904">
    <property type="protein sequence ID" value="KAK3884243.1"/>
    <property type="molecule type" value="Genomic_DNA"/>
</dbReference>
<accession>A0AAE1KUD7</accession>
<reference evidence="2" key="1">
    <citation type="submission" date="2023-10" db="EMBL/GenBank/DDBJ databases">
        <title>Genome assemblies of two species of porcelain crab, Petrolisthes cinctipes and Petrolisthes manimaculis (Anomura: Porcellanidae).</title>
        <authorList>
            <person name="Angst P."/>
        </authorList>
    </citation>
    <scope>NUCLEOTIDE SEQUENCE</scope>
    <source>
        <strain evidence="2">PB745_01</strain>
        <tissue evidence="2">Gill</tissue>
    </source>
</reference>
<evidence type="ECO:0000313" key="2">
    <source>
        <dbReference type="EMBL" id="KAK3884243.1"/>
    </source>
</evidence>
<dbReference type="Proteomes" id="UP001286313">
    <property type="component" value="Unassembled WGS sequence"/>
</dbReference>
<evidence type="ECO:0000313" key="3">
    <source>
        <dbReference type="Proteomes" id="UP001286313"/>
    </source>
</evidence>
<gene>
    <name evidence="2" type="ORF">Pcinc_011519</name>
</gene>